<evidence type="ECO:0000256" key="2">
    <source>
        <dbReference type="ARBA" id="ARBA00008163"/>
    </source>
</evidence>
<evidence type="ECO:0000313" key="8">
    <source>
        <dbReference type="EMBL" id="TLD42302.1"/>
    </source>
</evidence>
<dbReference type="AlphaFoldDB" id="A0A533QCA7"/>
<evidence type="ECO:0000256" key="1">
    <source>
        <dbReference type="ARBA" id="ARBA00004571"/>
    </source>
</evidence>
<evidence type="ECO:0000256" key="5">
    <source>
        <dbReference type="ARBA" id="ARBA00022729"/>
    </source>
</evidence>
<accession>A0A533QCA7</accession>
<keyword evidence="6" id="KW-0472">Membrane</keyword>
<organism evidence="8 9">
    <name type="scientific">Candidatus Jettenia ecosi</name>
    <dbReference type="NCBI Taxonomy" id="2494326"/>
    <lineage>
        <taxon>Bacteria</taxon>
        <taxon>Pseudomonadati</taxon>
        <taxon>Planctomycetota</taxon>
        <taxon>Candidatus Brocadiia</taxon>
        <taxon>Candidatus Brocadiales</taxon>
        <taxon>Candidatus Brocadiaceae</taxon>
        <taxon>Candidatus Jettenia</taxon>
    </lineage>
</organism>
<evidence type="ECO:0000256" key="4">
    <source>
        <dbReference type="ARBA" id="ARBA00022692"/>
    </source>
</evidence>
<comment type="similarity">
    <text evidence="2">Belongs to the OmpP1/FadL family.</text>
</comment>
<name>A0A533QCA7_9BACT</name>
<gene>
    <name evidence="8" type="ORF">JETT_1417</name>
</gene>
<evidence type="ECO:0000313" key="9">
    <source>
        <dbReference type="Proteomes" id="UP000319783"/>
    </source>
</evidence>
<dbReference type="EMBL" id="SULG01000023">
    <property type="protein sequence ID" value="TLD42302.1"/>
    <property type="molecule type" value="Genomic_DNA"/>
</dbReference>
<dbReference type="Gene3D" id="2.40.160.60">
    <property type="entry name" value="Outer membrane protein transport protein (OMPP1/FadL/TodX)"/>
    <property type="match status" value="1"/>
</dbReference>
<proteinExistence type="inferred from homology"/>
<dbReference type="GO" id="GO:0015483">
    <property type="term" value="F:long-chain fatty acid transporting porin activity"/>
    <property type="evidence" value="ECO:0007669"/>
    <property type="project" value="TreeGrafter"/>
</dbReference>
<dbReference type="PANTHER" id="PTHR35093">
    <property type="entry name" value="OUTER MEMBRANE PROTEIN NMB0088-RELATED"/>
    <property type="match status" value="1"/>
</dbReference>
<evidence type="ECO:0000256" key="6">
    <source>
        <dbReference type="ARBA" id="ARBA00023136"/>
    </source>
</evidence>
<dbReference type="InterPro" id="IPR005017">
    <property type="entry name" value="OMPP1/FadL/TodX"/>
</dbReference>
<comment type="caution">
    <text evidence="8">The sequence shown here is derived from an EMBL/GenBank/DDBJ whole genome shotgun (WGS) entry which is preliminary data.</text>
</comment>
<sequence length="447" mass="50142">MRSKYFLFIVIFIPFSTLLTKTSFAQLTSQVSAVPLPVGSGARALGMGGAFIAVADDATAASWNPGGLTQLERPELSVVGSFLSTQQDFDPPDRLGFASEFTLDNESVSRGDLNYASIAYPFEVFRKNLVASLNYQQKYDFHLDVDYNFKNETPILSENHATDFELKGGIGALTPTIAMQILPKLSIGVAVNIYTDEFFGDFAWKEKIHEFRSGTSGITPFSNTSDTDVTFKNFQAVNVTAGILWDVWEKENKRLTFGAVFHSPYTADVDRVTNFRDIFVTSSQIVESQFHERMHLEIDYPMSFGAGLGFRYSDSLSFSMDATWTDWSEFKQKDEFGNELRPLGFVSAKRDIDDTYAVRFGTEYLLFRQKMIIPIRGGLFYDPRPSLDEPTHVYGFSAGSGITFKRVSIDGAYQFRWANDVDGADFGLPGTFDLNEHLFLASVIVYF</sequence>
<keyword evidence="5" id="KW-0732">Signal</keyword>
<evidence type="ECO:0000256" key="7">
    <source>
        <dbReference type="ARBA" id="ARBA00023237"/>
    </source>
</evidence>
<dbReference type="SUPFAM" id="SSF56935">
    <property type="entry name" value="Porins"/>
    <property type="match status" value="1"/>
</dbReference>
<keyword evidence="4" id="KW-0812">Transmembrane</keyword>
<reference evidence="8 9" key="1">
    <citation type="submission" date="2019-04" db="EMBL/GenBank/DDBJ databases">
        <title>Genome of a novel bacterium Candidatus Jettenia ecosi reconstructed from metagenome of an anammox bioreactor.</title>
        <authorList>
            <person name="Mardanov A.V."/>
            <person name="Beletsky A.V."/>
            <person name="Ravin N.V."/>
            <person name="Botchkova E.A."/>
            <person name="Litti Y.V."/>
            <person name="Nozhevnikova A.N."/>
        </authorList>
    </citation>
    <scope>NUCLEOTIDE SEQUENCE [LARGE SCALE GENOMIC DNA]</scope>
    <source>
        <strain evidence="8">J2</strain>
    </source>
</reference>
<comment type="subcellular location">
    <subcellularLocation>
        <location evidence="1">Cell outer membrane</location>
        <topology evidence="1">Multi-pass membrane protein</topology>
    </subcellularLocation>
</comment>
<protein>
    <recommendedName>
        <fullName evidence="10">Long-chain fatty acid transport protein</fullName>
    </recommendedName>
</protein>
<evidence type="ECO:0008006" key="10">
    <source>
        <dbReference type="Google" id="ProtNLM"/>
    </source>
</evidence>
<dbReference type="Proteomes" id="UP000319783">
    <property type="component" value="Unassembled WGS sequence"/>
</dbReference>
<dbReference type="GO" id="GO:0009279">
    <property type="term" value="C:cell outer membrane"/>
    <property type="evidence" value="ECO:0007669"/>
    <property type="project" value="UniProtKB-SubCell"/>
</dbReference>
<evidence type="ECO:0000256" key="3">
    <source>
        <dbReference type="ARBA" id="ARBA00022452"/>
    </source>
</evidence>
<keyword evidence="3" id="KW-1134">Transmembrane beta strand</keyword>
<dbReference type="PANTHER" id="PTHR35093:SF8">
    <property type="entry name" value="OUTER MEMBRANE PROTEIN NMB0088-RELATED"/>
    <property type="match status" value="1"/>
</dbReference>
<keyword evidence="7" id="KW-0998">Cell outer membrane</keyword>
<dbReference type="Pfam" id="PF03349">
    <property type="entry name" value="Toluene_X"/>
    <property type="match status" value="1"/>
</dbReference>